<organism evidence="1 2">
    <name type="scientific">Vespula squamosa</name>
    <name type="common">Southern yellow jacket</name>
    <name type="synonym">Wasp</name>
    <dbReference type="NCBI Taxonomy" id="30214"/>
    <lineage>
        <taxon>Eukaryota</taxon>
        <taxon>Metazoa</taxon>
        <taxon>Ecdysozoa</taxon>
        <taxon>Arthropoda</taxon>
        <taxon>Hexapoda</taxon>
        <taxon>Insecta</taxon>
        <taxon>Pterygota</taxon>
        <taxon>Neoptera</taxon>
        <taxon>Endopterygota</taxon>
        <taxon>Hymenoptera</taxon>
        <taxon>Apocrita</taxon>
        <taxon>Aculeata</taxon>
        <taxon>Vespoidea</taxon>
        <taxon>Vespidae</taxon>
        <taxon>Vespinae</taxon>
        <taxon>Vespula</taxon>
    </lineage>
</organism>
<dbReference type="AlphaFoldDB" id="A0ABD2BYV5"/>
<feature type="non-terminal residue" evidence="1">
    <location>
        <position position="161"/>
    </location>
</feature>
<keyword evidence="2" id="KW-1185">Reference proteome</keyword>
<dbReference type="Proteomes" id="UP001607302">
    <property type="component" value="Unassembled WGS sequence"/>
</dbReference>
<proteinExistence type="predicted"/>
<gene>
    <name evidence="1" type="ORF">V1478_002015</name>
</gene>
<evidence type="ECO:0000313" key="2">
    <source>
        <dbReference type="Proteomes" id="UP001607302"/>
    </source>
</evidence>
<comment type="caution">
    <text evidence="1">The sequence shown here is derived from an EMBL/GenBank/DDBJ whole genome shotgun (WGS) entry which is preliminary data.</text>
</comment>
<name>A0ABD2BYV5_VESSQ</name>
<accession>A0ABD2BYV5</accession>
<feature type="non-terminal residue" evidence="1">
    <location>
        <position position="1"/>
    </location>
</feature>
<reference evidence="1 2" key="1">
    <citation type="journal article" date="2024" name="Ann. Entomol. Soc. Am.">
        <title>Genomic analyses of the southern and eastern yellowjacket wasps (Hymenoptera: Vespidae) reveal evolutionary signatures of social life.</title>
        <authorList>
            <person name="Catto M.A."/>
            <person name="Caine P.B."/>
            <person name="Orr S.E."/>
            <person name="Hunt B.G."/>
            <person name="Goodisman M.A.D."/>
        </authorList>
    </citation>
    <scope>NUCLEOTIDE SEQUENCE [LARGE SCALE GENOMIC DNA]</scope>
    <source>
        <strain evidence="1">233</strain>
        <tissue evidence="1">Head and thorax</tissue>
    </source>
</reference>
<protein>
    <submittedName>
        <fullName evidence="1">E3 ubiquitin-protein ligase HERC2</fullName>
    </submittedName>
</protein>
<sequence>IYRTTRTRSEVLEKPHLGRTDGDDTVDRRVVGRKIGQREEQRKWSLVGGRGGPAEQLVDSASLSVHVDANVSSSLSPFPLLFDANVSKITFVVSNLRNQRVMVSRTVDAPAEHNVNRASVRKMLSKHDAARNNTTLRRHFVYVITKYLEGEHNSRLEMLLW</sequence>
<evidence type="ECO:0000313" key="1">
    <source>
        <dbReference type="EMBL" id="KAL2737929.1"/>
    </source>
</evidence>
<dbReference type="EMBL" id="JAUDFV010000027">
    <property type="protein sequence ID" value="KAL2737929.1"/>
    <property type="molecule type" value="Genomic_DNA"/>
</dbReference>